<organism evidence="1 2">
    <name type="scientific">Armillaria luteobubalina</name>
    <dbReference type="NCBI Taxonomy" id="153913"/>
    <lineage>
        <taxon>Eukaryota</taxon>
        <taxon>Fungi</taxon>
        <taxon>Dikarya</taxon>
        <taxon>Basidiomycota</taxon>
        <taxon>Agaricomycotina</taxon>
        <taxon>Agaricomycetes</taxon>
        <taxon>Agaricomycetidae</taxon>
        <taxon>Agaricales</taxon>
        <taxon>Marasmiineae</taxon>
        <taxon>Physalacriaceae</taxon>
        <taxon>Armillaria</taxon>
    </lineage>
</organism>
<reference evidence="1" key="1">
    <citation type="submission" date="2023-06" db="EMBL/GenBank/DDBJ databases">
        <authorList>
            <consortium name="Lawrence Berkeley National Laboratory"/>
            <person name="Ahrendt S."/>
            <person name="Sahu N."/>
            <person name="Indic B."/>
            <person name="Wong-Bajracharya J."/>
            <person name="Merenyi Z."/>
            <person name="Ke H.-M."/>
            <person name="Monk M."/>
            <person name="Kocsube S."/>
            <person name="Drula E."/>
            <person name="Lipzen A."/>
            <person name="Balint B."/>
            <person name="Henrissat B."/>
            <person name="Andreopoulos B."/>
            <person name="Martin F.M."/>
            <person name="Harder C.B."/>
            <person name="Rigling D."/>
            <person name="Ford K.L."/>
            <person name="Foster G.D."/>
            <person name="Pangilinan J."/>
            <person name="Papanicolaou A."/>
            <person name="Barry K."/>
            <person name="LaButti K."/>
            <person name="Viragh M."/>
            <person name="Koriabine M."/>
            <person name="Yan M."/>
            <person name="Riley R."/>
            <person name="Champramary S."/>
            <person name="Plett K.L."/>
            <person name="Tsai I.J."/>
            <person name="Slot J."/>
            <person name="Sipos G."/>
            <person name="Plett J."/>
            <person name="Nagy L.G."/>
            <person name="Grigoriev I.V."/>
        </authorList>
    </citation>
    <scope>NUCLEOTIDE SEQUENCE</scope>
    <source>
        <strain evidence="1">HWK02</strain>
    </source>
</reference>
<dbReference type="AlphaFoldDB" id="A0AA39Q7L0"/>
<proteinExistence type="predicted"/>
<evidence type="ECO:0000313" key="2">
    <source>
        <dbReference type="Proteomes" id="UP001175228"/>
    </source>
</evidence>
<dbReference type="EMBL" id="JAUEPU010000012">
    <property type="protein sequence ID" value="KAK0497737.1"/>
    <property type="molecule type" value="Genomic_DNA"/>
</dbReference>
<gene>
    <name evidence="1" type="ORF">EDD18DRAFT_1159103</name>
</gene>
<evidence type="ECO:0000313" key="1">
    <source>
        <dbReference type="EMBL" id="KAK0497737.1"/>
    </source>
</evidence>
<sequence>MTCHVDLTESDKDAAMHPYSVFCSMPNYIGFRKCFPNMKHIHLKIRFRINSYVYTHHGQLTRTRVSIKLDKAPAAPSILPVDWCIAVSDAPDIDEVDEHNICNTWESLLMDITSGMVQRPFWESRSICNWYSYGPAMKDSTCCEDVRHFQNHTYWPEQKGDLRDINYFFSKAVRKHINFNTFLSGIYEDLRWAFSPCIGCERRLWSSYPSIMAVAWPSEEEYNLY</sequence>
<comment type="caution">
    <text evidence="1">The sequence shown here is derived from an EMBL/GenBank/DDBJ whole genome shotgun (WGS) entry which is preliminary data.</text>
</comment>
<keyword evidence="2" id="KW-1185">Reference proteome</keyword>
<protein>
    <submittedName>
        <fullName evidence="1">Uncharacterized protein</fullName>
    </submittedName>
</protein>
<accession>A0AA39Q7L0</accession>
<dbReference type="Proteomes" id="UP001175228">
    <property type="component" value="Unassembled WGS sequence"/>
</dbReference>
<name>A0AA39Q7L0_9AGAR</name>